<gene>
    <name evidence="6" type="ORF">GONAM_14_00530</name>
</gene>
<dbReference type="AlphaFoldDB" id="K6VVC5"/>
<feature type="domain" description="TRAM" evidence="5">
    <location>
        <begin position="3"/>
        <end position="62"/>
    </location>
</feature>
<dbReference type="InterPro" id="IPR029063">
    <property type="entry name" value="SAM-dependent_MTases_sf"/>
</dbReference>
<keyword evidence="3 4" id="KW-0949">S-adenosyl-L-methionine</keyword>
<dbReference type="InterPro" id="IPR012340">
    <property type="entry name" value="NA-bd_OB-fold"/>
</dbReference>
<dbReference type="EMBL" id="BAHE01000014">
    <property type="protein sequence ID" value="GAC00194.1"/>
    <property type="molecule type" value="Genomic_DNA"/>
</dbReference>
<evidence type="ECO:0000256" key="2">
    <source>
        <dbReference type="ARBA" id="ARBA00022679"/>
    </source>
</evidence>
<organism evidence="6 7">
    <name type="scientific">Gordonia namibiensis NBRC 108229</name>
    <dbReference type="NCBI Taxonomy" id="1208314"/>
    <lineage>
        <taxon>Bacteria</taxon>
        <taxon>Bacillati</taxon>
        <taxon>Actinomycetota</taxon>
        <taxon>Actinomycetes</taxon>
        <taxon>Mycobacteriales</taxon>
        <taxon>Gordoniaceae</taxon>
        <taxon>Gordonia</taxon>
    </lineage>
</organism>
<feature type="active site" description="Nucleophile" evidence="4">
    <location>
        <position position="387"/>
    </location>
</feature>
<dbReference type="SUPFAM" id="SSF50249">
    <property type="entry name" value="Nucleic acid-binding proteins"/>
    <property type="match status" value="1"/>
</dbReference>
<dbReference type="Gene3D" id="3.40.50.150">
    <property type="entry name" value="Vaccinia Virus protein VP39"/>
    <property type="match status" value="1"/>
</dbReference>
<keyword evidence="2 4" id="KW-0808">Transferase</keyword>
<dbReference type="Gene3D" id="2.40.50.140">
    <property type="entry name" value="Nucleic acid-binding proteins"/>
    <property type="match status" value="1"/>
</dbReference>
<protein>
    <submittedName>
        <fullName evidence="6">Putative RNA methyltransferase</fullName>
    </submittedName>
</protein>
<proteinExistence type="inferred from homology"/>
<dbReference type="CDD" id="cd02440">
    <property type="entry name" value="AdoMet_MTases"/>
    <property type="match status" value="1"/>
</dbReference>
<dbReference type="InterPro" id="IPR002792">
    <property type="entry name" value="TRAM_dom"/>
</dbReference>
<comment type="caution">
    <text evidence="6">The sequence shown here is derived from an EMBL/GenBank/DDBJ whole genome shotgun (WGS) entry which is preliminary data.</text>
</comment>
<feature type="binding site" evidence="4">
    <location>
        <position position="259"/>
    </location>
    <ligand>
        <name>S-adenosyl-L-methionine</name>
        <dbReference type="ChEBI" id="CHEBI:59789"/>
    </ligand>
</feature>
<dbReference type="GO" id="GO:0070041">
    <property type="term" value="F:rRNA (uridine-C5-)-methyltransferase activity"/>
    <property type="evidence" value="ECO:0007669"/>
    <property type="project" value="TreeGrafter"/>
</dbReference>
<dbReference type="Pfam" id="PF01938">
    <property type="entry name" value="TRAM"/>
    <property type="match status" value="1"/>
</dbReference>
<dbReference type="PROSITE" id="PS50926">
    <property type="entry name" value="TRAM"/>
    <property type="match status" value="1"/>
</dbReference>
<evidence type="ECO:0000313" key="6">
    <source>
        <dbReference type="EMBL" id="GAC00194.1"/>
    </source>
</evidence>
<comment type="similarity">
    <text evidence="4">Belongs to the class I-like SAM-binding methyltransferase superfamily. RNA M5U methyltransferase family.</text>
</comment>
<dbReference type="Proteomes" id="UP000035058">
    <property type="component" value="Unassembled WGS sequence"/>
</dbReference>
<reference evidence="6 7" key="1">
    <citation type="submission" date="2012-08" db="EMBL/GenBank/DDBJ databases">
        <title>Whole genome shotgun sequence of Gordonia namibiensis NBRC 108229.</title>
        <authorList>
            <person name="Isaki-Nakamura S."/>
            <person name="Hosoyama A."/>
            <person name="Tsuchikane K."/>
            <person name="Katsumata H."/>
            <person name="Baba S."/>
            <person name="Yamazaki S."/>
            <person name="Fujita N."/>
        </authorList>
    </citation>
    <scope>NUCLEOTIDE SEQUENCE [LARGE SCALE GENOMIC DNA]</scope>
    <source>
        <strain evidence="6 7">NBRC 108229</strain>
    </source>
</reference>
<sequence>MTPPATTRRVEVTVDRPANGGEAVGRADGRVLFVRGAIPGERVVAEITDDRHDSYWRAEAVEILEESPHRVPVVCPAAAGGAGCCDLGHIEPGHARDLKKAVLLDVLSRVGHLDEETIAGTDLATRGVDRLPGDDTGWRIRTRLAVDGRGRAGQHAFRGSAVIHDVCVQPAPGMIDDLARRSFTPHAELAVVLDADGTRHVTELAPVAEVRHGDARRRAQQNRRRRARPRAQVVVEGAESAVHRVGNRAWDIPVTGFWQAHRAAPQTYADTVVGFLGDHLGAGPRVAWDLYGGAGVFAGALLDHYGTGLEEVHIVDSDAGALAAATRTFDADGDRVVTHQGEVAARVHDLGESPDVVVLDPPRTGAGERVIDAIAAAKPAVVVHVGCDAARFARDLGLFARAGYRVAQVRGFDAFPLTHHVEAIACLVPAGVTPGE</sequence>
<dbReference type="InterPro" id="IPR010280">
    <property type="entry name" value="U5_MeTrfase_fam"/>
</dbReference>
<name>K6VVC5_9ACTN</name>
<dbReference type="PANTHER" id="PTHR11061">
    <property type="entry name" value="RNA M5U METHYLTRANSFERASE"/>
    <property type="match status" value="1"/>
</dbReference>
<dbReference type="GO" id="GO:0070475">
    <property type="term" value="P:rRNA base methylation"/>
    <property type="evidence" value="ECO:0007669"/>
    <property type="project" value="TreeGrafter"/>
</dbReference>
<dbReference type="Gene3D" id="2.40.50.1070">
    <property type="match status" value="1"/>
</dbReference>
<evidence type="ECO:0000256" key="3">
    <source>
        <dbReference type="ARBA" id="ARBA00022691"/>
    </source>
</evidence>
<dbReference type="RefSeq" id="WP_006866410.1">
    <property type="nucleotide sequence ID" value="NZ_BAHE01000014.1"/>
</dbReference>
<dbReference type="PROSITE" id="PS51687">
    <property type="entry name" value="SAM_MT_RNA_M5U"/>
    <property type="match status" value="1"/>
</dbReference>
<evidence type="ECO:0000256" key="1">
    <source>
        <dbReference type="ARBA" id="ARBA00022603"/>
    </source>
</evidence>
<evidence type="ECO:0000313" key="7">
    <source>
        <dbReference type="Proteomes" id="UP000035058"/>
    </source>
</evidence>
<feature type="binding site" evidence="4">
    <location>
        <position position="360"/>
    </location>
    <ligand>
        <name>S-adenosyl-L-methionine</name>
        <dbReference type="ChEBI" id="CHEBI:59789"/>
    </ligand>
</feature>
<feature type="binding site" evidence="4">
    <location>
        <position position="291"/>
    </location>
    <ligand>
        <name>S-adenosyl-L-methionine</name>
        <dbReference type="ChEBI" id="CHEBI:59789"/>
    </ligand>
</feature>
<feature type="binding site" evidence="4">
    <location>
        <position position="316"/>
    </location>
    <ligand>
        <name>S-adenosyl-L-methionine</name>
        <dbReference type="ChEBI" id="CHEBI:59789"/>
    </ligand>
</feature>
<keyword evidence="1 4" id="KW-0489">Methyltransferase</keyword>
<evidence type="ECO:0000259" key="5">
    <source>
        <dbReference type="PROSITE" id="PS50926"/>
    </source>
</evidence>
<accession>K6VVC5</accession>
<dbReference type="PANTHER" id="PTHR11061:SF30">
    <property type="entry name" value="TRNA (URACIL(54)-C(5))-METHYLTRANSFERASE"/>
    <property type="match status" value="1"/>
</dbReference>
<evidence type="ECO:0000256" key="4">
    <source>
        <dbReference type="PROSITE-ProRule" id="PRU01024"/>
    </source>
</evidence>
<dbReference type="SUPFAM" id="SSF53335">
    <property type="entry name" value="S-adenosyl-L-methionine-dependent methyltransferases"/>
    <property type="match status" value="1"/>
</dbReference>
<keyword evidence="7" id="KW-1185">Reference proteome</keyword>